<protein>
    <submittedName>
        <fullName evidence="1">Uncharacterized protein</fullName>
    </submittedName>
</protein>
<reference evidence="1 2" key="1">
    <citation type="submission" date="2024-10" db="EMBL/GenBank/DDBJ databases">
        <title>The Natural Products Discovery Center: Release of the First 8490 Sequenced Strains for Exploring Actinobacteria Biosynthetic Diversity.</title>
        <authorList>
            <person name="Kalkreuter E."/>
            <person name="Kautsar S.A."/>
            <person name="Yang D."/>
            <person name="Bader C.D."/>
            <person name="Teijaro C.N."/>
            <person name="Fluegel L."/>
            <person name="Davis C.M."/>
            <person name="Simpson J.R."/>
            <person name="Lauterbach L."/>
            <person name="Steele A.D."/>
            <person name="Gui C."/>
            <person name="Meng S."/>
            <person name="Li G."/>
            <person name="Viehrig K."/>
            <person name="Ye F."/>
            <person name="Su P."/>
            <person name="Kiefer A.F."/>
            <person name="Nichols A."/>
            <person name="Cepeda A.J."/>
            <person name="Yan W."/>
            <person name="Fan B."/>
            <person name="Jiang Y."/>
            <person name="Adhikari A."/>
            <person name="Zheng C.-J."/>
            <person name="Schuster L."/>
            <person name="Cowan T.M."/>
            <person name="Smanski M.J."/>
            <person name="Chevrette M.G."/>
            <person name="De Carvalho L.P.S."/>
            <person name="Shen B."/>
        </authorList>
    </citation>
    <scope>NUCLEOTIDE SEQUENCE [LARGE SCALE GENOMIC DNA]</scope>
    <source>
        <strain evidence="1 2">NPDC003040</strain>
    </source>
</reference>
<dbReference type="Proteomes" id="UP001601948">
    <property type="component" value="Unassembled WGS sequence"/>
</dbReference>
<name>A0ABW6QJX4_9NOCA</name>
<evidence type="ECO:0000313" key="2">
    <source>
        <dbReference type="Proteomes" id="UP001601948"/>
    </source>
</evidence>
<dbReference type="RefSeq" id="WP_387712589.1">
    <property type="nucleotide sequence ID" value="NZ_JBIAPI010000001.1"/>
</dbReference>
<organism evidence="1 2">
    <name type="scientific">Nocardia suismassiliense</name>
    <dbReference type="NCBI Taxonomy" id="2077092"/>
    <lineage>
        <taxon>Bacteria</taxon>
        <taxon>Bacillati</taxon>
        <taxon>Actinomycetota</taxon>
        <taxon>Actinomycetes</taxon>
        <taxon>Mycobacteriales</taxon>
        <taxon>Nocardiaceae</taxon>
        <taxon>Nocardia</taxon>
    </lineage>
</organism>
<gene>
    <name evidence="1" type="ORF">ACFYV7_01820</name>
</gene>
<dbReference type="EMBL" id="JBIAPI010000001">
    <property type="protein sequence ID" value="MFF3221507.1"/>
    <property type="molecule type" value="Genomic_DNA"/>
</dbReference>
<evidence type="ECO:0000313" key="1">
    <source>
        <dbReference type="EMBL" id="MFF3221507.1"/>
    </source>
</evidence>
<comment type="caution">
    <text evidence="1">The sequence shown here is derived from an EMBL/GenBank/DDBJ whole genome shotgun (WGS) entry which is preliminary data.</text>
</comment>
<accession>A0ABW6QJX4</accession>
<proteinExistence type="predicted"/>
<keyword evidence="2" id="KW-1185">Reference proteome</keyword>
<sequence length="78" mass="8436">MVVKTARHYSTSPQLPVVNAISVAFLEVCIYPPFTFAAAYQADAPTFAGIDLFVKPVAVQWYQASASVVPMSLLDSAR</sequence>